<accession>A0ABR1YQ81</accession>
<dbReference type="Proteomes" id="UP001492380">
    <property type="component" value="Unassembled WGS sequence"/>
</dbReference>
<dbReference type="EMBL" id="JBBWRZ010000005">
    <property type="protein sequence ID" value="KAK8235602.1"/>
    <property type="molecule type" value="Genomic_DNA"/>
</dbReference>
<keyword evidence="6" id="KW-1185">Reference proteome</keyword>
<sequence>MAPQNQAAWITEKSGKPLKVAEAPLPSPGPGEVLIKTAAVAINPVDWKIQDYGIFIPKYPAILGVDLAGTIEEVGEGVTRFQKGQRVMSHAPSLLTGNSTAAAFQHYVASFDTLTSPIPSSLSFEQAVVLPLAISTASAGLYQSDALALPLPSLSPQPSPKSVLIWGGSSSVGSTAIQLAHASGVHVITTASARNADYVRSLGADVVLDYGAGDVEAAVVAEIGKAEAAGKAFAGIYDAISHPETTKAAASIAAKAGLKSDTKVITTLPPPEDLEKSVVPVNVFALTITADAHKHVGDAVWRQYVPEALAQGKLQAKPDALVVGHGLENVQMAMDKQKEGVSAKKVVVTL</sequence>
<dbReference type="SUPFAM" id="SSF50129">
    <property type="entry name" value="GroES-like"/>
    <property type="match status" value="1"/>
</dbReference>
<evidence type="ECO:0000256" key="1">
    <source>
        <dbReference type="ARBA" id="ARBA00008072"/>
    </source>
</evidence>
<keyword evidence="3" id="KW-0560">Oxidoreductase</keyword>
<organism evidence="5 6">
    <name type="scientific">Phyllosticta capitalensis</name>
    <dbReference type="NCBI Taxonomy" id="121624"/>
    <lineage>
        <taxon>Eukaryota</taxon>
        <taxon>Fungi</taxon>
        <taxon>Dikarya</taxon>
        <taxon>Ascomycota</taxon>
        <taxon>Pezizomycotina</taxon>
        <taxon>Dothideomycetes</taxon>
        <taxon>Dothideomycetes incertae sedis</taxon>
        <taxon>Botryosphaeriales</taxon>
        <taxon>Phyllostictaceae</taxon>
        <taxon>Phyllosticta</taxon>
    </lineage>
</organism>
<dbReference type="Pfam" id="PF08240">
    <property type="entry name" value="ADH_N"/>
    <property type="match status" value="1"/>
</dbReference>
<dbReference type="InterPro" id="IPR036291">
    <property type="entry name" value="NAD(P)-bd_dom_sf"/>
</dbReference>
<dbReference type="PANTHER" id="PTHR45348:SF2">
    <property type="entry name" value="ZINC-TYPE ALCOHOL DEHYDROGENASE-LIKE PROTEIN C2E1P3.01"/>
    <property type="match status" value="1"/>
</dbReference>
<evidence type="ECO:0000313" key="5">
    <source>
        <dbReference type="EMBL" id="KAK8235602.1"/>
    </source>
</evidence>
<comment type="subunit">
    <text evidence="2">Monomer.</text>
</comment>
<protein>
    <submittedName>
        <fullName evidence="5">Zinc-binding oxidoreductase-like protein CipB</fullName>
    </submittedName>
</protein>
<dbReference type="SMART" id="SM00829">
    <property type="entry name" value="PKS_ER"/>
    <property type="match status" value="1"/>
</dbReference>
<evidence type="ECO:0000256" key="3">
    <source>
        <dbReference type="ARBA" id="ARBA00023002"/>
    </source>
</evidence>
<dbReference type="Gene3D" id="3.40.50.720">
    <property type="entry name" value="NAD(P)-binding Rossmann-like Domain"/>
    <property type="match status" value="1"/>
</dbReference>
<dbReference type="SUPFAM" id="SSF51735">
    <property type="entry name" value="NAD(P)-binding Rossmann-fold domains"/>
    <property type="match status" value="1"/>
</dbReference>
<name>A0ABR1YQ81_9PEZI</name>
<dbReference type="CDD" id="cd08249">
    <property type="entry name" value="enoyl_reductase_like"/>
    <property type="match status" value="1"/>
</dbReference>
<dbReference type="InterPro" id="IPR047122">
    <property type="entry name" value="Trans-enoyl_RdTase-like"/>
</dbReference>
<evidence type="ECO:0000313" key="6">
    <source>
        <dbReference type="Proteomes" id="UP001492380"/>
    </source>
</evidence>
<feature type="domain" description="Enoyl reductase (ER)" evidence="4">
    <location>
        <begin position="15"/>
        <end position="300"/>
    </location>
</feature>
<evidence type="ECO:0000259" key="4">
    <source>
        <dbReference type="SMART" id="SM00829"/>
    </source>
</evidence>
<dbReference type="Pfam" id="PF00107">
    <property type="entry name" value="ADH_zinc_N"/>
    <property type="match status" value="1"/>
</dbReference>
<dbReference type="InterPro" id="IPR013149">
    <property type="entry name" value="ADH-like_C"/>
</dbReference>
<proteinExistence type="inferred from homology"/>
<dbReference type="InterPro" id="IPR013154">
    <property type="entry name" value="ADH-like_N"/>
</dbReference>
<evidence type="ECO:0000256" key="2">
    <source>
        <dbReference type="ARBA" id="ARBA00011245"/>
    </source>
</evidence>
<reference evidence="5 6" key="1">
    <citation type="submission" date="2024-04" db="EMBL/GenBank/DDBJ databases">
        <title>Phyllosticta paracitricarpa is synonymous to the EU quarantine fungus P. citricarpa based on phylogenomic analyses.</title>
        <authorList>
            <consortium name="Lawrence Berkeley National Laboratory"/>
            <person name="Van Ingen-Buijs V.A."/>
            <person name="Van Westerhoven A.C."/>
            <person name="Haridas S."/>
            <person name="Skiadas P."/>
            <person name="Martin F."/>
            <person name="Groenewald J.Z."/>
            <person name="Crous P.W."/>
            <person name="Seidl M.F."/>
        </authorList>
    </citation>
    <scope>NUCLEOTIDE SEQUENCE [LARGE SCALE GENOMIC DNA]</scope>
    <source>
        <strain evidence="5 6">CBS 123374</strain>
    </source>
</reference>
<comment type="caution">
    <text evidence="5">The sequence shown here is derived from an EMBL/GenBank/DDBJ whole genome shotgun (WGS) entry which is preliminary data.</text>
</comment>
<dbReference type="Gene3D" id="3.90.180.10">
    <property type="entry name" value="Medium-chain alcohol dehydrogenases, catalytic domain"/>
    <property type="match status" value="1"/>
</dbReference>
<dbReference type="PANTHER" id="PTHR45348">
    <property type="entry name" value="HYPOTHETICAL OXIDOREDUCTASE (EUROFUNG)"/>
    <property type="match status" value="1"/>
</dbReference>
<dbReference type="InterPro" id="IPR011032">
    <property type="entry name" value="GroES-like_sf"/>
</dbReference>
<gene>
    <name evidence="5" type="ORF">HDK90DRAFT_250909</name>
</gene>
<comment type="similarity">
    <text evidence="1">Belongs to the zinc-containing alcohol dehydrogenase family.</text>
</comment>
<dbReference type="InterPro" id="IPR020843">
    <property type="entry name" value="ER"/>
</dbReference>